<comment type="caution">
    <text evidence="4">The sequence shown here is derived from an EMBL/GenBank/DDBJ whole genome shotgun (WGS) entry which is preliminary data.</text>
</comment>
<evidence type="ECO:0000256" key="1">
    <source>
        <dbReference type="ARBA" id="ARBA00023125"/>
    </source>
</evidence>
<evidence type="ECO:0000313" key="5">
    <source>
        <dbReference type="Proteomes" id="UP000586827"/>
    </source>
</evidence>
<keyword evidence="1 2" id="KW-0238">DNA-binding</keyword>
<dbReference type="PANTHER" id="PTHR30055">
    <property type="entry name" value="HTH-TYPE TRANSCRIPTIONAL REGULATOR RUTR"/>
    <property type="match status" value="1"/>
</dbReference>
<protein>
    <submittedName>
        <fullName evidence="4">TetR/AcrR family transcriptional regulator</fullName>
    </submittedName>
</protein>
<name>A0A849BX06_9NOCA</name>
<dbReference type="Proteomes" id="UP000586827">
    <property type="component" value="Unassembled WGS sequence"/>
</dbReference>
<dbReference type="GO" id="GO:0003700">
    <property type="term" value="F:DNA-binding transcription factor activity"/>
    <property type="evidence" value="ECO:0007669"/>
    <property type="project" value="TreeGrafter"/>
</dbReference>
<evidence type="ECO:0000259" key="3">
    <source>
        <dbReference type="PROSITE" id="PS50977"/>
    </source>
</evidence>
<dbReference type="AlphaFoldDB" id="A0A849BX06"/>
<dbReference type="InterPro" id="IPR001647">
    <property type="entry name" value="HTH_TetR"/>
</dbReference>
<dbReference type="InterPro" id="IPR050109">
    <property type="entry name" value="HTH-type_TetR-like_transc_reg"/>
</dbReference>
<dbReference type="GO" id="GO:0000976">
    <property type="term" value="F:transcription cis-regulatory region binding"/>
    <property type="evidence" value="ECO:0007669"/>
    <property type="project" value="TreeGrafter"/>
</dbReference>
<evidence type="ECO:0000313" key="4">
    <source>
        <dbReference type="EMBL" id="NNH71123.1"/>
    </source>
</evidence>
<dbReference type="InterPro" id="IPR009057">
    <property type="entry name" value="Homeodomain-like_sf"/>
</dbReference>
<dbReference type="Pfam" id="PF00440">
    <property type="entry name" value="TetR_N"/>
    <property type="match status" value="1"/>
</dbReference>
<feature type="DNA-binding region" description="H-T-H motif" evidence="2">
    <location>
        <begin position="43"/>
        <end position="62"/>
    </location>
</feature>
<dbReference type="SUPFAM" id="SSF46689">
    <property type="entry name" value="Homeodomain-like"/>
    <property type="match status" value="1"/>
</dbReference>
<accession>A0A849BX06</accession>
<evidence type="ECO:0000256" key="2">
    <source>
        <dbReference type="PROSITE-ProRule" id="PRU00335"/>
    </source>
</evidence>
<dbReference type="Gene3D" id="1.10.357.10">
    <property type="entry name" value="Tetracycline Repressor, domain 2"/>
    <property type="match status" value="1"/>
</dbReference>
<keyword evidence="5" id="KW-1185">Reference proteome</keyword>
<organism evidence="4 5">
    <name type="scientific">Nocardia uniformis</name>
    <dbReference type="NCBI Taxonomy" id="53432"/>
    <lineage>
        <taxon>Bacteria</taxon>
        <taxon>Bacillati</taxon>
        <taxon>Actinomycetota</taxon>
        <taxon>Actinomycetes</taxon>
        <taxon>Mycobacteriales</taxon>
        <taxon>Nocardiaceae</taxon>
        <taxon>Nocardia</taxon>
    </lineage>
</organism>
<proteinExistence type="predicted"/>
<gene>
    <name evidence="4" type="ORF">HLB23_14820</name>
</gene>
<dbReference type="EMBL" id="JABELX010000005">
    <property type="protein sequence ID" value="NNH71123.1"/>
    <property type="molecule type" value="Genomic_DNA"/>
</dbReference>
<dbReference type="PANTHER" id="PTHR30055:SF226">
    <property type="entry name" value="HTH-TYPE TRANSCRIPTIONAL REGULATOR PKSA"/>
    <property type="match status" value="1"/>
</dbReference>
<dbReference type="PROSITE" id="PS50977">
    <property type="entry name" value="HTH_TETR_2"/>
    <property type="match status" value="1"/>
</dbReference>
<reference evidence="4 5" key="1">
    <citation type="submission" date="2020-05" db="EMBL/GenBank/DDBJ databases">
        <title>MicrobeNet Type strains.</title>
        <authorList>
            <person name="Nicholson A.C."/>
        </authorList>
    </citation>
    <scope>NUCLEOTIDE SEQUENCE [LARGE SCALE GENOMIC DNA]</scope>
    <source>
        <strain evidence="4 5">JCM 3224</strain>
    </source>
</reference>
<sequence>MGAVTTARTWGGRSADQRRTERRERVIEAALEIWRESGWTGVTIRAVCARTGLNDRYFYEAFADRDELLVAAWEQVRDDMLAALGGVFADYSSRPLPGLIEQAASTVLQRISNDPGFGRILLLHHAGSPALEACRGEALQLTANLVVGAAQTYVRPDADLLALRIDAIASVGGFVELINAWQSGLLDCSADQIVQRIVHLVSVLGPLYLENS</sequence>
<feature type="domain" description="HTH tetR-type" evidence="3">
    <location>
        <begin position="20"/>
        <end position="80"/>
    </location>
</feature>